<keyword evidence="2" id="KW-1133">Transmembrane helix</keyword>
<gene>
    <name evidence="4" type="ORF">SDC9_176025</name>
</gene>
<evidence type="ECO:0000259" key="3">
    <source>
        <dbReference type="Pfam" id="PF07495"/>
    </source>
</evidence>
<protein>
    <recommendedName>
        <fullName evidence="3">Two component regulator three Y domain-containing protein</fullName>
    </recommendedName>
</protein>
<reference evidence="4" key="1">
    <citation type="submission" date="2019-08" db="EMBL/GenBank/DDBJ databases">
        <authorList>
            <person name="Kucharzyk K."/>
            <person name="Murdoch R.W."/>
            <person name="Higgins S."/>
            <person name="Loffler F."/>
        </authorList>
    </citation>
    <scope>NUCLEOTIDE SEQUENCE</scope>
</reference>
<comment type="caution">
    <text evidence="4">The sequence shown here is derived from an EMBL/GenBank/DDBJ whole genome shotgun (WGS) entry which is preliminary data.</text>
</comment>
<sequence>MNEYMYKMEGLDEGWNHLQKAREITYSNLSHGKYIFKVKGSNNDGIWNEKVDTLAIIIHPPFWFSTWAYVFYCSLIIMLLFVFLWYYKQQE</sequence>
<feature type="transmembrane region" description="Helical" evidence="2">
    <location>
        <begin position="69"/>
        <end position="87"/>
    </location>
</feature>
<dbReference type="GO" id="GO:0000155">
    <property type="term" value="F:phosphorelay sensor kinase activity"/>
    <property type="evidence" value="ECO:0007669"/>
    <property type="project" value="TreeGrafter"/>
</dbReference>
<evidence type="ECO:0000313" key="4">
    <source>
        <dbReference type="EMBL" id="MPN28583.1"/>
    </source>
</evidence>
<dbReference type="AlphaFoldDB" id="A0A645GY74"/>
<dbReference type="Pfam" id="PF07495">
    <property type="entry name" value="Y_Y_Y"/>
    <property type="match status" value="1"/>
</dbReference>
<dbReference type="EMBL" id="VSSQ01078936">
    <property type="protein sequence ID" value="MPN28583.1"/>
    <property type="molecule type" value="Genomic_DNA"/>
</dbReference>
<keyword evidence="1" id="KW-0597">Phosphoprotein</keyword>
<evidence type="ECO:0000256" key="1">
    <source>
        <dbReference type="ARBA" id="ARBA00022553"/>
    </source>
</evidence>
<dbReference type="Gene3D" id="2.60.40.10">
    <property type="entry name" value="Immunoglobulins"/>
    <property type="match status" value="1"/>
</dbReference>
<accession>A0A645GY74</accession>
<evidence type="ECO:0000256" key="2">
    <source>
        <dbReference type="SAM" id="Phobius"/>
    </source>
</evidence>
<dbReference type="InterPro" id="IPR011123">
    <property type="entry name" value="Y_Y_Y"/>
</dbReference>
<name>A0A645GY74_9ZZZZ</name>
<keyword evidence="2" id="KW-0472">Membrane</keyword>
<feature type="domain" description="Two component regulator three Y" evidence="3">
    <location>
        <begin position="1"/>
        <end position="59"/>
    </location>
</feature>
<dbReference type="PANTHER" id="PTHR43547:SF2">
    <property type="entry name" value="HYBRID SIGNAL TRANSDUCTION HISTIDINE KINASE C"/>
    <property type="match status" value="1"/>
</dbReference>
<keyword evidence="2" id="KW-0812">Transmembrane</keyword>
<proteinExistence type="predicted"/>
<dbReference type="InterPro" id="IPR013783">
    <property type="entry name" value="Ig-like_fold"/>
</dbReference>
<organism evidence="4">
    <name type="scientific">bioreactor metagenome</name>
    <dbReference type="NCBI Taxonomy" id="1076179"/>
    <lineage>
        <taxon>unclassified sequences</taxon>
        <taxon>metagenomes</taxon>
        <taxon>ecological metagenomes</taxon>
    </lineage>
</organism>
<dbReference type="PANTHER" id="PTHR43547">
    <property type="entry name" value="TWO-COMPONENT HISTIDINE KINASE"/>
    <property type="match status" value="1"/>
</dbReference>